<evidence type="ECO:0000313" key="12">
    <source>
        <dbReference type="EMBL" id="SHI54925.1"/>
    </source>
</evidence>
<dbReference type="Gene3D" id="6.10.250.690">
    <property type="match status" value="1"/>
</dbReference>
<protein>
    <recommendedName>
        <fullName evidence="1">Stage 0 sporulation protein A homolog</fullName>
    </recommendedName>
</protein>
<evidence type="ECO:0000256" key="3">
    <source>
        <dbReference type="ARBA" id="ARBA00023012"/>
    </source>
</evidence>
<evidence type="ECO:0000313" key="13">
    <source>
        <dbReference type="Proteomes" id="UP000184442"/>
    </source>
</evidence>
<keyword evidence="3" id="KW-0902">Two-component regulatory system</keyword>
<dbReference type="Pfam" id="PF00072">
    <property type="entry name" value="Response_reg"/>
    <property type="match status" value="1"/>
</dbReference>
<dbReference type="Proteomes" id="UP000184442">
    <property type="component" value="Unassembled WGS sequence"/>
</dbReference>
<dbReference type="STRING" id="1122184.SAMN02745176_00646"/>
<dbReference type="Gene3D" id="3.40.50.2300">
    <property type="match status" value="1"/>
</dbReference>
<dbReference type="PROSITE" id="PS50110">
    <property type="entry name" value="RESPONSE_REGULATORY"/>
    <property type="match status" value="1"/>
</dbReference>
<keyword evidence="13" id="KW-1185">Reference proteome</keyword>
<evidence type="ECO:0000256" key="2">
    <source>
        <dbReference type="ARBA" id="ARBA00022553"/>
    </source>
</evidence>
<dbReference type="Pfam" id="PF00486">
    <property type="entry name" value="Trans_reg_C"/>
    <property type="match status" value="1"/>
</dbReference>
<dbReference type="SMART" id="SM00862">
    <property type="entry name" value="Trans_reg_C"/>
    <property type="match status" value="1"/>
</dbReference>
<dbReference type="InterPro" id="IPR001789">
    <property type="entry name" value="Sig_transdc_resp-reg_receiver"/>
</dbReference>
<keyword evidence="2 8" id="KW-0597">Phosphoprotein</keyword>
<feature type="DNA-binding region" description="OmpR/PhoB-type" evidence="9">
    <location>
        <begin position="121"/>
        <end position="216"/>
    </location>
</feature>
<dbReference type="CDD" id="cd00383">
    <property type="entry name" value="trans_reg_C"/>
    <property type="match status" value="1"/>
</dbReference>
<keyword evidence="4" id="KW-0805">Transcription regulation</keyword>
<dbReference type="GO" id="GO:0000976">
    <property type="term" value="F:transcription cis-regulatory region binding"/>
    <property type="evidence" value="ECO:0007669"/>
    <property type="project" value="TreeGrafter"/>
</dbReference>
<dbReference type="SMART" id="SM00448">
    <property type="entry name" value="REC"/>
    <property type="match status" value="1"/>
</dbReference>
<feature type="domain" description="OmpR/PhoB-type" evidence="11">
    <location>
        <begin position="121"/>
        <end position="216"/>
    </location>
</feature>
<dbReference type="PANTHER" id="PTHR48111:SF21">
    <property type="entry name" value="DNA-BINDING DUAL MASTER TRANSCRIPTIONAL REGULATOR RPAA"/>
    <property type="match status" value="1"/>
</dbReference>
<dbReference type="InterPro" id="IPR036388">
    <property type="entry name" value="WH-like_DNA-bd_sf"/>
</dbReference>
<comment type="function">
    <text evidence="7">May play the central regulatory role in sporulation. It may be an element of the effector pathway responsible for the activation of sporulation genes in response to nutritional stress. Spo0A may act in concert with spo0H (a sigma factor) to control the expression of some genes that are critical to the sporulation process.</text>
</comment>
<dbReference type="SUPFAM" id="SSF52172">
    <property type="entry name" value="CheY-like"/>
    <property type="match status" value="1"/>
</dbReference>
<dbReference type="InterPro" id="IPR011006">
    <property type="entry name" value="CheY-like_superfamily"/>
</dbReference>
<gene>
    <name evidence="12" type="ORF">SAMN02745176_00646</name>
</gene>
<evidence type="ECO:0000256" key="9">
    <source>
        <dbReference type="PROSITE-ProRule" id="PRU01091"/>
    </source>
</evidence>
<organism evidence="12 13">
    <name type="scientific">Lutispora thermophila DSM 19022</name>
    <dbReference type="NCBI Taxonomy" id="1122184"/>
    <lineage>
        <taxon>Bacteria</taxon>
        <taxon>Bacillati</taxon>
        <taxon>Bacillota</taxon>
        <taxon>Clostridia</taxon>
        <taxon>Lutisporales</taxon>
        <taxon>Lutisporaceae</taxon>
        <taxon>Lutispora</taxon>
    </lineage>
</organism>
<dbReference type="OrthoDB" id="9778712at2"/>
<dbReference type="GO" id="GO:0006355">
    <property type="term" value="P:regulation of DNA-templated transcription"/>
    <property type="evidence" value="ECO:0007669"/>
    <property type="project" value="InterPro"/>
</dbReference>
<dbReference type="InterPro" id="IPR001867">
    <property type="entry name" value="OmpR/PhoB-type_DNA-bd"/>
</dbReference>
<evidence type="ECO:0000256" key="1">
    <source>
        <dbReference type="ARBA" id="ARBA00018672"/>
    </source>
</evidence>
<evidence type="ECO:0000256" key="6">
    <source>
        <dbReference type="ARBA" id="ARBA00023163"/>
    </source>
</evidence>
<dbReference type="RefSeq" id="WP_073024472.1">
    <property type="nucleotide sequence ID" value="NZ_FQZS01000004.1"/>
</dbReference>
<dbReference type="EMBL" id="FQZS01000004">
    <property type="protein sequence ID" value="SHI54925.1"/>
    <property type="molecule type" value="Genomic_DNA"/>
</dbReference>
<name>A0A1M6C1K9_9FIRM</name>
<evidence type="ECO:0000259" key="11">
    <source>
        <dbReference type="PROSITE" id="PS51755"/>
    </source>
</evidence>
<dbReference type="GO" id="GO:0000156">
    <property type="term" value="F:phosphorelay response regulator activity"/>
    <property type="evidence" value="ECO:0007669"/>
    <property type="project" value="TreeGrafter"/>
</dbReference>
<reference evidence="12 13" key="1">
    <citation type="submission" date="2016-11" db="EMBL/GenBank/DDBJ databases">
        <authorList>
            <person name="Jaros S."/>
            <person name="Januszkiewicz K."/>
            <person name="Wedrychowicz H."/>
        </authorList>
    </citation>
    <scope>NUCLEOTIDE SEQUENCE [LARGE SCALE GENOMIC DNA]</scope>
    <source>
        <strain evidence="12 13">DSM 19022</strain>
    </source>
</reference>
<dbReference type="GO" id="GO:0005829">
    <property type="term" value="C:cytosol"/>
    <property type="evidence" value="ECO:0007669"/>
    <property type="project" value="TreeGrafter"/>
</dbReference>
<evidence type="ECO:0000256" key="5">
    <source>
        <dbReference type="ARBA" id="ARBA00023125"/>
    </source>
</evidence>
<keyword evidence="5 9" id="KW-0238">DNA-binding</keyword>
<feature type="domain" description="Response regulatory" evidence="10">
    <location>
        <begin position="3"/>
        <end position="115"/>
    </location>
</feature>
<dbReference type="InterPro" id="IPR039420">
    <property type="entry name" value="WalR-like"/>
</dbReference>
<proteinExistence type="predicted"/>
<evidence type="ECO:0000256" key="4">
    <source>
        <dbReference type="ARBA" id="ARBA00023015"/>
    </source>
</evidence>
<dbReference type="AlphaFoldDB" id="A0A1M6C1K9"/>
<evidence type="ECO:0000256" key="8">
    <source>
        <dbReference type="PROSITE-ProRule" id="PRU00169"/>
    </source>
</evidence>
<feature type="modified residue" description="4-aspartylphosphate" evidence="8">
    <location>
        <position position="52"/>
    </location>
</feature>
<keyword evidence="6" id="KW-0804">Transcription</keyword>
<dbReference type="GO" id="GO:0032993">
    <property type="term" value="C:protein-DNA complex"/>
    <property type="evidence" value="ECO:0007669"/>
    <property type="project" value="TreeGrafter"/>
</dbReference>
<accession>A0A1M6C1K9</accession>
<sequence length="218" mass="24840">MAKILIVEDDKSINDLIAMNLSIIGYECEKAFDGNAAAEMIKNSRYDLILLDIMLPGISGIDLLKQNTCENTKVILITAKGGLNDKLEAFNLGAFDYIVKPFEMLELIARVKVALKNFDVNENIIIKDVEIRLREHKVLKSGQEVDLTILEYNLLETLVINRNIALSREKLLEVVWGYDFEGDTRTVDVHIMKLRKKLGFDDVIKTVYKMGYRLEVSQ</sequence>
<dbReference type="Gene3D" id="1.10.10.10">
    <property type="entry name" value="Winged helix-like DNA-binding domain superfamily/Winged helix DNA-binding domain"/>
    <property type="match status" value="1"/>
</dbReference>
<dbReference type="PROSITE" id="PS51755">
    <property type="entry name" value="OMPR_PHOB"/>
    <property type="match status" value="1"/>
</dbReference>
<dbReference type="PANTHER" id="PTHR48111">
    <property type="entry name" value="REGULATOR OF RPOS"/>
    <property type="match status" value="1"/>
</dbReference>
<evidence type="ECO:0000259" key="10">
    <source>
        <dbReference type="PROSITE" id="PS50110"/>
    </source>
</evidence>
<evidence type="ECO:0000256" key="7">
    <source>
        <dbReference type="ARBA" id="ARBA00024867"/>
    </source>
</evidence>